<dbReference type="AlphaFoldDB" id="A0A835C6J6"/>
<evidence type="ECO:0000313" key="1">
    <source>
        <dbReference type="EMBL" id="KAF7833756.1"/>
    </source>
</evidence>
<comment type="caution">
    <text evidence="1">The sequence shown here is derived from an EMBL/GenBank/DDBJ whole genome shotgun (WGS) entry which is preliminary data.</text>
</comment>
<organism evidence="1 2">
    <name type="scientific">Senna tora</name>
    <dbReference type="NCBI Taxonomy" id="362788"/>
    <lineage>
        <taxon>Eukaryota</taxon>
        <taxon>Viridiplantae</taxon>
        <taxon>Streptophyta</taxon>
        <taxon>Embryophyta</taxon>
        <taxon>Tracheophyta</taxon>
        <taxon>Spermatophyta</taxon>
        <taxon>Magnoliopsida</taxon>
        <taxon>eudicotyledons</taxon>
        <taxon>Gunneridae</taxon>
        <taxon>Pentapetalae</taxon>
        <taxon>rosids</taxon>
        <taxon>fabids</taxon>
        <taxon>Fabales</taxon>
        <taxon>Fabaceae</taxon>
        <taxon>Caesalpinioideae</taxon>
        <taxon>Cassia clade</taxon>
        <taxon>Senna</taxon>
    </lineage>
</organism>
<dbReference type="Proteomes" id="UP000634136">
    <property type="component" value="Unassembled WGS sequence"/>
</dbReference>
<name>A0A835C6J6_9FABA</name>
<keyword evidence="2" id="KW-1185">Reference proteome</keyword>
<sequence>MDIIFGPKHSDICKLQLARAKRNPNMNPISKWAQAANAHIAATRQIHSLT</sequence>
<dbReference type="EMBL" id="JAAIUW010000005">
    <property type="protein sequence ID" value="KAF7833756.1"/>
    <property type="molecule type" value="Genomic_DNA"/>
</dbReference>
<reference evidence="1" key="1">
    <citation type="submission" date="2020-09" db="EMBL/GenBank/DDBJ databases">
        <title>Genome-Enabled Discovery of Anthraquinone Biosynthesis in Senna tora.</title>
        <authorList>
            <person name="Kang S.-H."/>
            <person name="Pandey R.P."/>
            <person name="Lee C.-M."/>
            <person name="Sim J.-S."/>
            <person name="Jeong J.-T."/>
            <person name="Choi B.-S."/>
            <person name="Jung M."/>
            <person name="Ginzburg D."/>
            <person name="Zhao K."/>
            <person name="Won S.Y."/>
            <person name="Oh T.-J."/>
            <person name="Yu Y."/>
            <person name="Kim N.-H."/>
            <person name="Lee O.R."/>
            <person name="Lee T.-H."/>
            <person name="Bashyal P."/>
            <person name="Kim T.-S."/>
            <person name="Lee W.-H."/>
            <person name="Kawkins C."/>
            <person name="Kim C.-K."/>
            <person name="Kim J.S."/>
            <person name="Ahn B.O."/>
            <person name="Rhee S.Y."/>
            <person name="Sohng J.K."/>
        </authorList>
    </citation>
    <scope>NUCLEOTIDE SEQUENCE</scope>
    <source>
        <tissue evidence="1">Leaf</tissue>
    </source>
</reference>
<proteinExistence type="predicted"/>
<evidence type="ECO:0000313" key="2">
    <source>
        <dbReference type="Proteomes" id="UP000634136"/>
    </source>
</evidence>
<accession>A0A835C6J6</accession>
<gene>
    <name evidence="1" type="ORF">G2W53_016089</name>
</gene>
<protein>
    <submittedName>
        <fullName evidence="1">Uncharacterized protein</fullName>
    </submittedName>
</protein>